<reference evidence="1" key="1">
    <citation type="journal article" date="2023" name="G3 (Bethesda)">
        <title>A reference genome for the long-term kleptoplast-retaining sea slug Elysia crispata morphotype clarki.</title>
        <authorList>
            <person name="Eastman K.E."/>
            <person name="Pendleton A.L."/>
            <person name="Shaikh M.A."/>
            <person name="Suttiyut T."/>
            <person name="Ogas R."/>
            <person name="Tomko P."/>
            <person name="Gavelis G."/>
            <person name="Widhalm J.R."/>
            <person name="Wisecaver J.H."/>
        </authorList>
    </citation>
    <scope>NUCLEOTIDE SEQUENCE</scope>
    <source>
        <strain evidence="1">ECLA1</strain>
    </source>
</reference>
<dbReference type="Proteomes" id="UP001283361">
    <property type="component" value="Unassembled WGS sequence"/>
</dbReference>
<evidence type="ECO:0000313" key="1">
    <source>
        <dbReference type="EMBL" id="KAK3760769.1"/>
    </source>
</evidence>
<accession>A0AAE1D7X3</accession>
<proteinExistence type="predicted"/>
<organism evidence="1 2">
    <name type="scientific">Elysia crispata</name>
    <name type="common">lettuce slug</name>
    <dbReference type="NCBI Taxonomy" id="231223"/>
    <lineage>
        <taxon>Eukaryota</taxon>
        <taxon>Metazoa</taxon>
        <taxon>Spiralia</taxon>
        <taxon>Lophotrochozoa</taxon>
        <taxon>Mollusca</taxon>
        <taxon>Gastropoda</taxon>
        <taxon>Heterobranchia</taxon>
        <taxon>Euthyneura</taxon>
        <taxon>Panpulmonata</taxon>
        <taxon>Sacoglossa</taxon>
        <taxon>Placobranchoidea</taxon>
        <taxon>Plakobranchidae</taxon>
        <taxon>Elysia</taxon>
    </lineage>
</organism>
<name>A0AAE1D7X3_9GAST</name>
<evidence type="ECO:0000313" key="2">
    <source>
        <dbReference type="Proteomes" id="UP001283361"/>
    </source>
</evidence>
<comment type="caution">
    <text evidence="1">The sequence shown here is derived from an EMBL/GenBank/DDBJ whole genome shotgun (WGS) entry which is preliminary data.</text>
</comment>
<keyword evidence="2" id="KW-1185">Reference proteome</keyword>
<protein>
    <submittedName>
        <fullName evidence="1">Uncharacterized protein</fullName>
    </submittedName>
</protein>
<dbReference type="EMBL" id="JAWDGP010004953">
    <property type="protein sequence ID" value="KAK3760769.1"/>
    <property type="molecule type" value="Genomic_DNA"/>
</dbReference>
<gene>
    <name evidence="1" type="ORF">RRG08_056179</name>
</gene>
<dbReference type="AlphaFoldDB" id="A0AAE1D7X3"/>
<sequence>MWSYHISILVPLSTARVSLEFDRRRLIVSRSVRDLSRSVSDCISLPLRRCSFKAEKGESMRFRSTETIYLDKVRLVGHLVDIPDQDKLISWFLLDHRNLCQSRAKGRDPLLCEEKYCTDLKLATSLFLSISTKFKATYGCGRNSCPGIEDDVACSYINKLG</sequence>